<dbReference type="AlphaFoldDB" id="A0A158R1L4"/>
<sequence length="496" mass="54767">MAGMLWKLLGLLVTLISVLIITVCAPVYLVVGVIGFVKRKSRRWTYENGCCTHQWPICGSGPEIAGMILTGNVDLDALNDGLQRVVVDSRSNLHKNPACDIHSNLGKRWDQSSYQLTGDADLLELPQQKNVLPLRQTTLSLISEFSHSLKFAVGGPFSLLTLAVRGQNAVWKHLESMDRVPSRNRRRPMTFSSRGSSSVLMESNQDDGTADSKSPTHNIHRGSSLLRNVPTSTVHRRCWMTVKHPELLLRAEKLLRASTSELFISLIAGAIRNYFRMQGILHPPDLAFVAPCSSRGPTPVGERCETNLLSFHLPTSVEGAIPRLWAVQKSIAKVMSGPMPGAVSIFQTLARSCLPTSVAKCVFRVVYRSHAVYFAFYRVNSCRIGQDASIRTVFVFPSLSTSVRAAFVFVQHAAGIDATVSLCSRTFPEPHLIIDSFQTSAMNETLANNTTDKPDQDHSLEELYKLLDDVQNELDGMRSNPEVVGLTPLINVPFNS</sequence>
<feature type="compositionally biased region" description="Polar residues" evidence="1">
    <location>
        <begin position="190"/>
        <end position="203"/>
    </location>
</feature>
<dbReference type="OMA" id="VYFAFYR"/>
<proteinExistence type="predicted"/>
<evidence type="ECO:0000256" key="1">
    <source>
        <dbReference type="SAM" id="MobiDB-lite"/>
    </source>
</evidence>
<protein>
    <submittedName>
        <fullName evidence="2 4">Uncharacterized protein</fullName>
    </submittedName>
</protein>
<dbReference type="STRING" id="27835.A0A158R1L4"/>
<keyword evidence="3" id="KW-1185">Reference proteome</keyword>
<evidence type="ECO:0000313" key="3">
    <source>
        <dbReference type="Proteomes" id="UP000271162"/>
    </source>
</evidence>
<dbReference type="EMBL" id="UYSL01021211">
    <property type="protein sequence ID" value="VDL77578.1"/>
    <property type="molecule type" value="Genomic_DNA"/>
</dbReference>
<feature type="region of interest" description="Disordered" evidence="1">
    <location>
        <begin position="178"/>
        <end position="226"/>
    </location>
</feature>
<name>A0A158R1L4_NIPBR</name>
<evidence type="ECO:0000313" key="2">
    <source>
        <dbReference type="EMBL" id="VDL77578.1"/>
    </source>
</evidence>
<evidence type="ECO:0000313" key="4">
    <source>
        <dbReference type="WBParaSite" id="NBR_0001398801-mRNA-1"/>
    </source>
</evidence>
<reference evidence="4" key="1">
    <citation type="submission" date="2016-04" db="UniProtKB">
        <authorList>
            <consortium name="WormBaseParasite"/>
        </authorList>
    </citation>
    <scope>IDENTIFICATION</scope>
</reference>
<dbReference type="Proteomes" id="UP000271162">
    <property type="component" value="Unassembled WGS sequence"/>
</dbReference>
<organism evidence="4">
    <name type="scientific">Nippostrongylus brasiliensis</name>
    <name type="common">Rat hookworm</name>
    <dbReference type="NCBI Taxonomy" id="27835"/>
    <lineage>
        <taxon>Eukaryota</taxon>
        <taxon>Metazoa</taxon>
        <taxon>Ecdysozoa</taxon>
        <taxon>Nematoda</taxon>
        <taxon>Chromadorea</taxon>
        <taxon>Rhabditida</taxon>
        <taxon>Rhabditina</taxon>
        <taxon>Rhabditomorpha</taxon>
        <taxon>Strongyloidea</taxon>
        <taxon>Heligmosomidae</taxon>
        <taxon>Nippostrongylus</taxon>
    </lineage>
</organism>
<dbReference type="WBParaSite" id="NBR_0001398801-mRNA-1">
    <property type="protein sequence ID" value="NBR_0001398801-mRNA-1"/>
    <property type="gene ID" value="NBR_0001398801"/>
</dbReference>
<accession>A0A158R1L4</accession>
<gene>
    <name evidence="2" type="ORF">NBR_LOCUS13989</name>
</gene>
<reference evidence="2 3" key="2">
    <citation type="submission" date="2018-11" db="EMBL/GenBank/DDBJ databases">
        <authorList>
            <consortium name="Pathogen Informatics"/>
        </authorList>
    </citation>
    <scope>NUCLEOTIDE SEQUENCE [LARGE SCALE GENOMIC DNA]</scope>
</reference>